<name>A0A433T779_ELYCH</name>
<dbReference type="Proteomes" id="UP000271974">
    <property type="component" value="Unassembled WGS sequence"/>
</dbReference>
<dbReference type="AlphaFoldDB" id="A0A433T779"/>
<comment type="caution">
    <text evidence="2">The sequence shown here is derived from an EMBL/GenBank/DDBJ whole genome shotgun (WGS) entry which is preliminary data.</text>
</comment>
<feature type="compositionally biased region" description="Basic and acidic residues" evidence="1">
    <location>
        <begin position="103"/>
        <end position="113"/>
    </location>
</feature>
<evidence type="ECO:0000313" key="2">
    <source>
        <dbReference type="EMBL" id="RUS77437.1"/>
    </source>
</evidence>
<reference evidence="2 3" key="1">
    <citation type="submission" date="2019-01" db="EMBL/GenBank/DDBJ databases">
        <title>A draft genome assembly of the solar-powered sea slug Elysia chlorotica.</title>
        <authorList>
            <person name="Cai H."/>
            <person name="Li Q."/>
            <person name="Fang X."/>
            <person name="Li J."/>
            <person name="Curtis N.E."/>
            <person name="Altenburger A."/>
            <person name="Shibata T."/>
            <person name="Feng M."/>
            <person name="Maeda T."/>
            <person name="Schwartz J.A."/>
            <person name="Shigenobu S."/>
            <person name="Lundholm N."/>
            <person name="Nishiyama T."/>
            <person name="Yang H."/>
            <person name="Hasebe M."/>
            <person name="Li S."/>
            <person name="Pierce S.K."/>
            <person name="Wang J."/>
        </authorList>
    </citation>
    <scope>NUCLEOTIDE SEQUENCE [LARGE SCALE GENOMIC DNA]</scope>
    <source>
        <strain evidence="2">EC2010</strain>
        <tissue evidence="2">Whole organism of an adult</tissue>
    </source>
</reference>
<feature type="region of interest" description="Disordered" evidence="1">
    <location>
        <begin position="96"/>
        <end position="205"/>
    </location>
</feature>
<organism evidence="2 3">
    <name type="scientific">Elysia chlorotica</name>
    <name type="common">Eastern emerald elysia</name>
    <name type="synonym">Sea slug</name>
    <dbReference type="NCBI Taxonomy" id="188477"/>
    <lineage>
        <taxon>Eukaryota</taxon>
        <taxon>Metazoa</taxon>
        <taxon>Spiralia</taxon>
        <taxon>Lophotrochozoa</taxon>
        <taxon>Mollusca</taxon>
        <taxon>Gastropoda</taxon>
        <taxon>Heterobranchia</taxon>
        <taxon>Euthyneura</taxon>
        <taxon>Panpulmonata</taxon>
        <taxon>Sacoglossa</taxon>
        <taxon>Placobranchoidea</taxon>
        <taxon>Plakobranchidae</taxon>
        <taxon>Elysia</taxon>
    </lineage>
</organism>
<accession>A0A433T779</accession>
<protein>
    <submittedName>
        <fullName evidence="2">Uncharacterized protein</fullName>
    </submittedName>
</protein>
<sequence length="205" mass="21885">MGYIVHGPKDCAAHTRQGKDNQSYTNPHRTSVFGPVHNIVYTVLLLDVKPTQPTAYCEDGVEDDEPDCGRAGGAAARVLPITHGAVSWGIHTRSLRLRHRGKKEGAEGERSGGKVEGGGGQRSGGKGEGGGGQRSGGKGEAGGVGWGRGVVEKEKEEGDRGVVEKEKEEGDRGVVEKEEERKGEREAGREEECKDEEKGKKVESK</sequence>
<gene>
    <name evidence="2" type="ORF">EGW08_014815</name>
</gene>
<dbReference type="EMBL" id="RQTK01000581">
    <property type="protein sequence ID" value="RUS77437.1"/>
    <property type="molecule type" value="Genomic_DNA"/>
</dbReference>
<evidence type="ECO:0000256" key="1">
    <source>
        <dbReference type="SAM" id="MobiDB-lite"/>
    </source>
</evidence>
<keyword evidence="3" id="KW-1185">Reference proteome</keyword>
<feature type="compositionally biased region" description="Gly residues" evidence="1">
    <location>
        <begin position="114"/>
        <end position="148"/>
    </location>
</feature>
<proteinExistence type="predicted"/>
<evidence type="ECO:0000313" key="3">
    <source>
        <dbReference type="Proteomes" id="UP000271974"/>
    </source>
</evidence>
<feature type="compositionally biased region" description="Basic and acidic residues" evidence="1">
    <location>
        <begin position="150"/>
        <end position="205"/>
    </location>
</feature>